<accession>A0A3B0U3P7</accession>
<proteinExistence type="predicted"/>
<reference evidence="9" key="1">
    <citation type="submission" date="2018-06" db="EMBL/GenBank/DDBJ databases">
        <authorList>
            <person name="Zhirakovskaya E."/>
        </authorList>
    </citation>
    <scope>NUCLEOTIDE SEQUENCE</scope>
</reference>
<protein>
    <recommendedName>
        <fullName evidence="8">Polysaccharide chain length determinant N-terminal domain-containing protein</fullName>
    </recommendedName>
</protein>
<evidence type="ECO:0000256" key="4">
    <source>
        <dbReference type="ARBA" id="ARBA00022989"/>
    </source>
</evidence>
<feature type="coiled-coil region" evidence="6">
    <location>
        <begin position="377"/>
        <end position="411"/>
    </location>
</feature>
<dbReference type="GO" id="GO:0005886">
    <property type="term" value="C:plasma membrane"/>
    <property type="evidence" value="ECO:0007669"/>
    <property type="project" value="UniProtKB-SubCell"/>
</dbReference>
<dbReference type="Pfam" id="PF02706">
    <property type="entry name" value="Wzz"/>
    <property type="match status" value="1"/>
</dbReference>
<organism evidence="9">
    <name type="scientific">hydrothermal vent metagenome</name>
    <dbReference type="NCBI Taxonomy" id="652676"/>
    <lineage>
        <taxon>unclassified sequences</taxon>
        <taxon>metagenomes</taxon>
        <taxon>ecological metagenomes</taxon>
    </lineage>
</organism>
<evidence type="ECO:0000256" key="3">
    <source>
        <dbReference type="ARBA" id="ARBA00022692"/>
    </source>
</evidence>
<keyword evidence="4 7" id="KW-1133">Transmembrane helix</keyword>
<evidence type="ECO:0000313" key="9">
    <source>
        <dbReference type="EMBL" id="VAW19069.1"/>
    </source>
</evidence>
<evidence type="ECO:0000259" key="8">
    <source>
        <dbReference type="Pfam" id="PF02706"/>
    </source>
</evidence>
<name>A0A3B0U3P7_9ZZZZ</name>
<feature type="domain" description="Polysaccharide chain length determinant N-terminal" evidence="8">
    <location>
        <begin position="23"/>
        <end position="114"/>
    </location>
</feature>
<evidence type="ECO:0000256" key="6">
    <source>
        <dbReference type="SAM" id="Coils"/>
    </source>
</evidence>
<keyword evidence="5 7" id="KW-0472">Membrane</keyword>
<dbReference type="InterPro" id="IPR027417">
    <property type="entry name" value="P-loop_NTPase"/>
</dbReference>
<evidence type="ECO:0000256" key="1">
    <source>
        <dbReference type="ARBA" id="ARBA00004651"/>
    </source>
</evidence>
<dbReference type="PANTHER" id="PTHR32309">
    <property type="entry name" value="TYROSINE-PROTEIN KINASE"/>
    <property type="match status" value="1"/>
</dbReference>
<feature type="transmembrane region" description="Helical" evidence="7">
    <location>
        <begin position="38"/>
        <end position="59"/>
    </location>
</feature>
<evidence type="ECO:0000256" key="7">
    <source>
        <dbReference type="SAM" id="Phobius"/>
    </source>
</evidence>
<evidence type="ECO:0000256" key="5">
    <source>
        <dbReference type="ARBA" id="ARBA00023136"/>
    </source>
</evidence>
<dbReference type="AlphaFoldDB" id="A0A3B0U3P7"/>
<feature type="coiled-coil region" evidence="6">
    <location>
        <begin position="213"/>
        <end position="240"/>
    </location>
</feature>
<dbReference type="PANTHER" id="PTHR32309:SF13">
    <property type="entry name" value="FERRIC ENTEROBACTIN TRANSPORT PROTEIN FEPE"/>
    <property type="match status" value="1"/>
</dbReference>
<sequence length="732" mass="77249">MDDFAARPGKGHEYMSAAGGNAEDLDVWKLLGVVRRRIALVGAVALSIIAIAVVVVLGITPRYSSEAQILIENSESAFTRPQGVTAAALAADQAAVLSEVQVLLSRDLAAKVSAATGLAEVDEFSGQGREKPLALRLLALIGFGGDKVLPTDERVLDTYYKRLGVQQIETARVISIRFSAEDAELAAKVANTLADTYIDATKQAKFSSDKDAAKWLKSEIEDLRGKVDEAEQAVERFRTAKGLLQSGPDISLNQQQLGEINTRLIAAKAQAAEARTRAALVSRLIKQPGGLDAAVEVLNSRLIQRLRELQAAQSRNFAELSASLLPGHPRMRQLRAEQADIERRIRTEIKKIAKGLENEADIADARVRETGKSLNSFKTEASNAKTAEVKLRALERESKAQRDLLESFLSRYREASARGDMESQPASARIISRATVASTPAYPAKGSILALATVAAILLALVAAFMVEYLSPARTVAGSAAARNMAPLEDASPSPLEGASAPSRLEKVEAGPFAGDEIGSRSSAANARMLRPMAANIARIAAARKYRRLVVLDLDSPKDGTEAGVAVARHLIGADRKVVLVEAGQTRHLAAAQGHGVTTGLAELLGGDAGLGEVLSERPGSGLAMISGGRGTLPSPLPQDRMTQVIEVLEARYDVVIILGGAIAADTLALAANCNLTLLTAAPDTVKKPGFKSSIEALSGAGVTEAIVITTGAQSIGLYEAISARGQMPDVA</sequence>
<evidence type="ECO:0000256" key="2">
    <source>
        <dbReference type="ARBA" id="ARBA00022475"/>
    </source>
</evidence>
<dbReference type="Gene3D" id="3.40.50.300">
    <property type="entry name" value="P-loop containing nucleotide triphosphate hydrolases"/>
    <property type="match status" value="1"/>
</dbReference>
<dbReference type="EMBL" id="UOEM01000123">
    <property type="protein sequence ID" value="VAW19069.1"/>
    <property type="molecule type" value="Genomic_DNA"/>
</dbReference>
<comment type="subcellular location">
    <subcellularLocation>
        <location evidence="1">Cell membrane</location>
        <topology evidence="1">Multi-pass membrane protein</topology>
    </subcellularLocation>
</comment>
<dbReference type="SUPFAM" id="SSF52540">
    <property type="entry name" value="P-loop containing nucleoside triphosphate hydrolases"/>
    <property type="match status" value="1"/>
</dbReference>
<gene>
    <name evidence="9" type="ORF">MNBD_ALPHA09-2241</name>
</gene>
<dbReference type="InterPro" id="IPR050445">
    <property type="entry name" value="Bact_polysacc_biosynth/exp"/>
</dbReference>
<dbReference type="InterPro" id="IPR003856">
    <property type="entry name" value="LPS_length_determ_N"/>
</dbReference>
<keyword evidence="2" id="KW-1003">Cell membrane</keyword>
<dbReference type="GO" id="GO:0004713">
    <property type="term" value="F:protein tyrosine kinase activity"/>
    <property type="evidence" value="ECO:0007669"/>
    <property type="project" value="TreeGrafter"/>
</dbReference>
<keyword evidence="3 7" id="KW-0812">Transmembrane</keyword>
<keyword evidence="6" id="KW-0175">Coiled coil</keyword>